<evidence type="ECO:0000256" key="5">
    <source>
        <dbReference type="ARBA" id="ARBA00022777"/>
    </source>
</evidence>
<dbReference type="Pfam" id="PF00586">
    <property type="entry name" value="AIRS"/>
    <property type="match status" value="1"/>
</dbReference>
<feature type="binding site" evidence="9">
    <location>
        <position position="50"/>
    </location>
    <ligand>
        <name>Mg(2+)</name>
        <dbReference type="ChEBI" id="CHEBI:18420"/>
    </ligand>
</feature>
<evidence type="ECO:0000259" key="10">
    <source>
        <dbReference type="Pfam" id="PF00586"/>
    </source>
</evidence>
<dbReference type="Gene3D" id="3.90.650.10">
    <property type="entry name" value="PurM-like C-terminal domain"/>
    <property type="match status" value="1"/>
</dbReference>
<keyword evidence="2 9" id="KW-0808">Transferase</keyword>
<dbReference type="SUPFAM" id="SSF56042">
    <property type="entry name" value="PurM C-terminal domain-like"/>
    <property type="match status" value="1"/>
</dbReference>
<feature type="active site" evidence="9">
    <location>
        <position position="16"/>
    </location>
</feature>
<name>A0ABW5R5U8_9BACL</name>
<dbReference type="InterPro" id="IPR023061">
    <property type="entry name" value="SelD_I"/>
</dbReference>
<feature type="binding site" description="in other chain" evidence="9">
    <location>
        <position position="90"/>
    </location>
    <ligand>
        <name>ATP</name>
        <dbReference type="ChEBI" id="CHEBI:30616"/>
        <note>ligand shared between dimeric partners</note>
    </ligand>
</feature>
<dbReference type="Gene3D" id="3.30.1330.10">
    <property type="entry name" value="PurM-like, N-terminal domain"/>
    <property type="match status" value="1"/>
</dbReference>
<dbReference type="NCBIfam" id="TIGR00476">
    <property type="entry name" value="selD"/>
    <property type="match status" value="1"/>
</dbReference>
<feature type="binding site" description="in other chain" evidence="9">
    <location>
        <position position="19"/>
    </location>
    <ligand>
        <name>ATP</name>
        <dbReference type="ChEBI" id="CHEBI:30616"/>
        <note>ligand shared between dimeric partners</note>
    </ligand>
</feature>
<dbReference type="SUPFAM" id="SSF55326">
    <property type="entry name" value="PurM N-terminal domain-like"/>
    <property type="match status" value="1"/>
</dbReference>
<evidence type="ECO:0000256" key="8">
    <source>
        <dbReference type="ARBA" id="ARBA00023266"/>
    </source>
</evidence>
<keyword evidence="13" id="KW-1185">Reference proteome</keyword>
<dbReference type="InterPro" id="IPR016188">
    <property type="entry name" value="PurM-like_N"/>
</dbReference>
<keyword evidence="6 9" id="KW-0067">ATP-binding</keyword>
<feature type="binding site" evidence="9">
    <location>
        <position position="226"/>
    </location>
    <ligand>
        <name>Mg(2+)</name>
        <dbReference type="ChEBI" id="CHEBI:18420"/>
    </ligand>
</feature>
<dbReference type="InterPro" id="IPR004536">
    <property type="entry name" value="SPS/SelD"/>
</dbReference>
<reference evidence="13" key="1">
    <citation type="journal article" date="2019" name="Int. J. Syst. Evol. Microbiol.">
        <title>The Global Catalogue of Microorganisms (GCM) 10K type strain sequencing project: providing services to taxonomists for standard genome sequencing and annotation.</title>
        <authorList>
            <consortium name="The Broad Institute Genomics Platform"/>
            <consortium name="The Broad Institute Genome Sequencing Center for Infectious Disease"/>
            <person name="Wu L."/>
            <person name="Ma J."/>
        </authorList>
    </citation>
    <scope>NUCLEOTIDE SEQUENCE [LARGE SCALE GENOMIC DNA]</scope>
    <source>
        <strain evidence="13">KCTC 33676</strain>
    </source>
</reference>
<dbReference type="InterPro" id="IPR036921">
    <property type="entry name" value="PurM-like_N_sf"/>
</dbReference>
<proteinExistence type="inferred from homology"/>
<feature type="domain" description="PurM-like C-terminal" evidence="11">
    <location>
        <begin position="168"/>
        <end position="345"/>
    </location>
</feature>
<accession>A0ABW5R5U8</accession>
<feature type="binding site" evidence="9">
    <location>
        <position position="90"/>
    </location>
    <ligand>
        <name>Mg(2+)</name>
        <dbReference type="ChEBI" id="CHEBI:18420"/>
    </ligand>
</feature>
<keyword evidence="3 9" id="KW-0479">Metal-binding</keyword>
<dbReference type="HAMAP" id="MF_00625">
    <property type="entry name" value="SelD"/>
    <property type="match status" value="1"/>
</dbReference>
<comment type="cofactor">
    <cofactor evidence="9">
        <name>Mg(2+)</name>
        <dbReference type="ChEBI" id="CHEBI:18420"/>
    </cofactor>
    <text evidence="9">Binds 1 Mg(2+) ion per monomer.</text>
</comment>
<evidence type="ECO:0000313" key="12">
    <source>
        <dbReference type="EMBL" id="MFD2670423.1"/>
    </source>
</evidence>
<feature type="domain" description="PurM-like N-terminal" evidence="10">
    <location>
        <begin position="49"/>
        <end position="155"/>
    </location>
</feature>
<dbReference type="RefSeq" id="WP_379927806.1">
    <property type="nucleotide sequence ID" value="NZ_JBHUMM010000002.1"/>
</dbReference>
<dbReference type="InterPro" id="IPR010918">
    <property type="entry name" value="PurM-like_C_dom"/>
</dbReference>
<dbReference type="CDD" id="cd02195">
    <property type="entry name" value="SelD"/>
    <property type="match status" value="1"/>
</dbReference>
<dbReference type="InterPro" id="IPR036676">
    <property type="entry name" value="PurM-like_C_sf"/>
</dbReference>
<dbReference type="NCBIfam" id="NF002098">
    <property type="entry name" value="PRK00943.1"/>
    <property type="match status" value="1"/>
</dbReference>
<comment type="caution">
    <text evidence="12">The sequence shown here is derived from an EMBL/GenBank/DDBJ whole genome shotgun (WGS) entry which is preliminary data.</text>
</comment>
<sequence length="351" mass="37073">MNESIKLTSLSSKGGCGCKIGPADLAKVLRQLPVMDKHPNLLVGLDTSDDAGVYKLTDELAIVQTLDFFTPIVDNPYDFGQIAAANALSDVYAMGGTPVTALNIVAFPVHDLDPDILAEILKGAAEKVKESGAVLAGGHSIDDKEPKFGLSVTGTIHPDRILTNAGAKPGDVIILTKPIGVGIMTTSLKRDQLQPEEIRRVTEVMSTLNKTASEIMVQYDVHACTDVTGFGLLGHALEMAKGSQLGMNLYEPQIPVLPRVRELAEAGCIPGGTKNNFAHVQSSVQFDNSIDQIGQWILCDAVTSGGLLISVAQADSQSLLHALQQAGVQAKAIGEMTEEGAGTIRVLQPSE</sequence>
<evidence type="ECO:0000256" key="1">
    <source>
        <dbReference type="ARBA" id="ARBA00008026"/>
    </source>
</evidence>
<keyword evidence="7 9" id="KW-0460">Magnesium</keyword>
<protein>
    <recommendedName>
        <fullName evidence="9">Selenide, water dikinase</fullName>
        <ecNumber evidence="9">2.7.9.3</ecNumber>
    </recommendedName>
    <alternativeName>
        <fullName evidence="9">Selenium donor protein</fullName>
    </alternativeName>
    <alternativeName>
        <fullName evidence="9">Selenophosphate synthase</fullName>
    </alternativeName>
</protein>
<dbReference type="Proteomes" id="UP001597497">
    <property type="component" value="Unassembled WGS sequence"/>
</dbReference>
<evidence type="ECO:0000256" key="9">
    <source>
        <dbReference type="HAMAP-Rule" id="MF_00625"/>
    </source>
</evidence>
<dbReference type="Pfam" id="PF02769">
    <property type="entry name" value="AIRS_C"/>
    <property type="match status" value="1"/>
</dbReference>
<keyword evidence="5 9" id="KW-0418">Kinase</keyword>
<dbReference type="EC" id="2.7.9.3" evidence="9"/>
<feature type="binding site" description="in other chain" evidence="9">
    <location>
        <begin position="47"/>
        <end position="49"/>
    </location>
    <ligand>
        <name>ATP</name>
        <dbReference type="ChEBI" id="CHEBI:30616"/>
        <note>ligand shared between dimeric partners</note>
    </ligand>
</feature>
<keyword evidence="8 9" id="KW-0711">Selenium</keyword>
<evidence type="ECO:0000256" key="4">
    <source>
        <dbReference type="ARBA" id="ARBA00022741"/>
    </source>
</evidence>
<dbReference type="PANTHER" id="PTHR10256:SF0">
    <property type="entry name" value="INACTIVE SELENIDE, WATER DIKINASE-LIKE PROTEIN-RELATED"/>
    <property type="match status" value="1"/>
</dbReference>
<dbReference type="PIRSF" id="PIRSF036407">
    <property type="entry name" value="Selenphspht_syn"/>
    <property type="match status" value="1"/>
</dbReference>
<feature type="binding site" evidence="9">
    <location>
        <begin position="138"/>
        <end position="140"/>
    </location>
    <ligand>
        <name>ATP</name>
        <dbReference type="ChEBI" id="CHEBI:30616"/>
        <note>ligand shared between dimeric partners</note>
    </ligand>
</feature>
<evidence type="ECO:0000256" key="2">
    <source>
        <dbReference type="ARBA" id="ARBA00022679"/>
    </source>
</evidence>
<dbReference type="PANTHER" id="PTHR10256">
    <property type="entry name" value="SELENIDE, WATER DIKINASE"/>
    <property type="match status" value="1"/>
</dbReference>
<dbReference type="EMBL" id="JBHUMM010000002">
    <property type="protein sequence ID" value="MFD2670423.1"/>
    <property type="molecule type" value="Genomic_DNA"/>
</dbReference>
<evidence type="ECO:0000256" key="7">
    <source>
        <dbReference type="ARBA" id="ARBA00022842"/>
    </source>
</evidence>
<evidence type="ECO:0000256" key="6">
    <source>
        <dbReference type="ARBA" id="ARBA00022840"/>
    </source>
</evidence>
<keyword evidence="4 9" id="KW-0547">Nucleotide-binding</keyword>
<feature type="site" description="Important for catalytic activity" evidence="9">
    <location>
        <position position="19"/>
    </location>
</feature>
<organism evidence="12 13">
    <name type="scientific">Marinicrinis sediminis</name>
    <dbReference type="NCBI Taxonomy" id="1652465"/>
    <lineage>
        <taxon>Bacteria</taxon>
        <taxon>Bacillati</taxon>
        <taxon>Bacillota</taxon>
        <taxon>Bacilli</taxon>
        <taxon>Bacillales</taxon>
        <taxon>Paenibacillaceae</taxon>
    </lineage>
</organism>
<evidence type="ECO:0000256" key="3">
    <source>
        <dbReference type="ARBA" id="ARBA00022723"/>
    </source>
</evidence>
<gene>
    <name evidence="9 12" type="primary">selD</name>
    <name evidence="12" type="ORF">ACFSUC_02230</name>
</gene>
<feature type="binding site" description="in other chain" evidence="9">
    <location>
        <position position="67"/>
    </location>
    <ligand>
        <name>ATP</name>
        <dbReference type="ChEBI" id="CHEBI:30616"/>
        <note>ligand shared between dimeric partners</note>
    </ligand>
</feature>
<dbReference type="GO" id="GO:0004756">
    <property type="term" value="F:selenide, water dikinase activity"/>
    <property type="evidence" value="ECO:0007669"/>
    <property type="project" value="UniProtKB-EC"/>
</dbReference>
<comment type="function">
    <text evidence="9">Synthesizes selenophosphate from selenide and ATP.</text>
</comment>
<comment type="catalytic activity">
    <reaction evidence="9">
        <text>hydrogenselenide + ATP + H2O = selenophosphate + AMP + phosphate + 2 H(+)</text>
        <dbReference type="Rhea" id="RHEA:18737"/>
        <dbReference type="ChEBI" id="CHEBI:15377"/>
        <dbReference type="ChEBI" id="CHEBI:15378"/>
        <dbReference type="ChEBI" id="CHEBI:16144"/>
        <dbReference type="ChEBI" id="CHEBI:29317"/>
        <dbReference type="ChEBI" id="CHEBI:30616"/>
        <dbReference type="ChEBI" id="CHEBI:43474"/>
        <dbReference type="ChEBI" id="CHEBI:456215"/>
        <dbReference type="EC" id="2.7.9.3"/>
    </reaction>
</comment>
<comment type="subunit">
    <text evidence="9">Homodimer.</text>
</comment>
<evidence type="ECO:0000259" key="11">
    <source>
        <dbReference type="Pfam" id="PF02769"/>
    </source>
</evidence>
<evidence type="ECO:0000313" key="13">
    <source>
        <dbReference type="Proteomes" id="UP001597497"/>
    </source>
</evidence>
<comment type="similarity">
    <text evidence="1 9">Belongs to the selenophosphate synthase 1 family. Class I subfamily.</text>
</comment>